<sequence length="100" mass="11976">MIRKQEKIDRAIVDLINEMFSIAGHSVTYDDIKDRKDDWFTQWTMTQAQYEQWKTWGTSYLRKNLRMNAKFAEREMAWAGLMWGLKFSDFPSPSEAQTKE</sequence>
<proteinExistence type="predicted"/>
<gene>
    <name evidence="1" type="ORF">UFOVP699_225</name>
</gene>
<name>A0A6J5NJF4_9CAUD</name>
<evidence type="ECO:0000313" key="1">
    <source>
        <dbReference type="EMBL" id="CAB4159489.1"/>
    </source>
</evidence>
<organism evidence="1">
    <name type="scientific">uncultured Caudovirales phage</name>
    <dbReference type="NCBI Taxonomy" id="2100421"/>
    <lineage>
        <taxon>Viruses</taxon>
        <taxon>Duplodnaviria</taxon>
        <taxon>Heunggongvirae</taxon>
        <taxon>Uroviricota</taxon>
        <taxon>Caudoviricetes</taxon>
        <taxon>Peduoviridae</taxon>
        <taxon>Maltschvirus</taxon>
        <taxon>Maltschvirus maltsch</taxon>
    </lineage>
</organism>
<dbReference type="EMBL" id="LR796670">
    <property type="protein sequence ID" value="CAB4159489.1"/>
    <property type="molecule type" value="Genomic_DNA"/>
</dbReference>
<reference evidence="1" key="1">
    <citation type="submission" date="2020-04" db="EMBL/GenBank/DDBJ databases">
        <authorList>
            <person name="Chiriac C."/>
            <person name="Salcher M."/>
            <person name="Ghai R."/>
            <person name="Kavagutti S V."/>
        </authorList>
    </citation>
    <scope>NUCLEOTIDE SEQUENCE</scope>
</reference>
<protein>
    <submittedName>
        <fullName evidence="1">Uncharacterized protein</fullName>
    </submittedName>
</protein>
<accession>A0A6J5NJF4</accession>